<feature type="region of interest" description="Disordered" evidence="2">
    <location>
        <begin position="365"/>
        <end position="385"/>
    </location>
</feature>
<dbReference type="Pfam" id="PF13585">
    <property type="entry name" value="CHU_C"/>
    <property type="match status" value="1"/>
</dbReference>
<feature type="compositionally biased region" description="Polar residues" evidence="2">
    <location>
        <begin position="373"/>
        <end position="385"/>
    </location>
</feature>
<dbReference type="InterPro" id="IPR049804">
    <property type="entry name" value="Choice_anch_L"/>
</dbReference>
<accession>A0A4R7EML5</accession>
<evidence type="ECO:0000313" key="5">
    <source>
        <dbReference type="EMBL" id="TDS51637.1"/>
    </source>
</evidence>
<dbReference type="PANTHER" id="PTHR46708">
    <property type="entry name" value="TENASCIN"/>
    <property type="match status" value="1"/>
</dbReference>
<name>A0A4R7EML5_9FLAO</name>
<dbReference type="Gene3D" id="2.60.40.10">
    <property type="entry name" value="Immunoglobulins"/>
    <property type="match status" value="5"/>
</dbReference>
<organism evidence="5 6">
    <name type="scientific">Myroides indicus</name>
    <dbReference type="NCBI Taxonomy" id="1323422"/>
    <lineage>
        <taxon>Bacteria</taxon>
        <taxon>Pseudomonadati</taxon>
        <taxon>Bacteroidota</taxon>
        <taxon>Flavobacteriia</taxon>
        <taxon>Flavobacteriales</taxon>
        <taxon>Flavobacteriaceae</taxon>
        <taxon>Myroides</taxon>
    </lineage>
</organism>
<evidence type="ECO:0000259" key="4">
    <source>
        <dbReference type="PROSITE" id="PS50853"/>
    </source>
</evidence>
<evidence type="ECO:0000256" key="1">
    <source>
        <dbReference type="ARBA" id="ARBA00022737"/>
    </source>
</evidence>
<dbReference type="NCBIfam" id="NF038128">
    <property type="entry name" value="choice_anch_J"/>
    <property type="match status" value="4"/>
</dbReference>
<dbReference type="Proteomes" id="UP000295215">
    <property type="component" value="Unassembled WGS sequence"/>
</dbReference>
<feature type="domain" description="Fibronectin type-III" evidence="4">
    <location>
        <begin position="325"/>
        <end position="421"/>
    </location>
</feature>
<dbReference type="InterPro" id="IPR056600">
    <property type="entry name" value="GBD_T9SS_assoc"/>
</dbReference>
<feature type="domain" description="Fibronectin type-III" evidence="4">
    <location>
        <begin position="1106"/>
        <end position="1199"/>
    </location>
</feature>
<dbReference type="NCBIfam" id="NF038133">
    <property type="entry name" value="choice_anch_L"/>
    <property type="match status" value="1"/>
</dbReference>
<dbReference type="Pfam" id="PF00041">
    <property type="entry name" value="fn3"/>
    <property type="match status" value="2"/>
</dbReference>
<feature type="signal peptide" evidence="3">
    <location>
        <begin position="1"/>
        <end position="17"/>
    </location>
</feature>
<feature type="region of interest" description="Disordered" evidence="2">
    <location>
        <begin position="886"/>
        <end position="906"/>
    </location>
</feature>
<dbReference type="InterPro" id="IPR036116">
    <property type="entry name" value="FN3_sf"/>
</dbReference>
<dbReference type="InterPro" id="IPR003961">
    <property type="entry name" value="FN3_dom"/>
</dbReference>
<evidence type="ECO:0000313" key="6">
    <source>
        <dbReference type="Proteomes" id="UP000295215"/>
    </source>
</evidence>
<sequence>MKKALLLLSLLTVFAMAGQKMKDWVYDISSINLDRSISEENMDTNPGNVSNNINSSTSNANCNSPSDQGVKDINSNEATIYWDDTSGTKWEYIIQLPSDPYPTGISGITSTVKETRVTKDHTGNNLQPDTEYEFYVRTDCGINGFSDWLGPYNFKTLCASVTLPFKETFNTDSPTRDCWVIVDGNEDDDFWDFNGWSQYEGSHCMAFSTYNNEINDDWLISPSIAMTTNDIFEVAYYIKTSSSGGINNKGTEFEILLSDNGIDIANFKTILQTKQSYKYANYVKKTIYITGINGSANIAWHITSDGPGSIFLDLITITKVDCLGPKDEIVISNLEKDKATFSWADDNNTSWEYYVQHAGTGTPTGSGTLTTTKSANITRTNGTGGSNLQPNTEYEFWLRSSCGPGKNSNWIGPIVFRTPCDISAIPFWEGFNTNSPTLNCWTIIDYNNDNTGYGNIWELNDWEKYEGDRSMYFNGGYEAGNDDWLISPPFNLDATKIYKLKYHYRTDFYSKTDFKVALSTSGISPSDFTDILVTKKGESNGKWKEEITYIGGISGNINIGWHVNTNTSSTLYVDNVFLEEETCPQPIQLGSKDEKKDSATIIWKDDFGSKWEYVLQLSGGNPPVSNGTPSTSKEVVVTKDQKGNVLEPNTEYEFYVRTDCGNTEFSEWAGPYKFRTICDFFTTPFWEGFNSDSQSFFCWTILDNNSDGRSGSGQWEKSNYGQYEGSHGMYFSVNDYMGDIESDDWLISPVFTFTSGKMYRLKYHYNTNSYNDSNEFEVLASTSGIKPVDFTTEIVKSKIYTNDNYIEQKTFISGLSGNVNIAWHIKGTGDKTIYIDNVFVEEVTGCPEPLDLDAKDIDKRDVTISWTDDFGATNWEYIVQKEGEGIPSGSGTATTTKENKITKDHSGDNLAPNTDYEFYVRTNCGNGEYSIWAGPFKFVTLCDIYTMPFWEGFNSDSKTLRCWTIIDNNDDEYSWEIDTWDYYEGDQSINMNIYDWLGTTENDDWLVSPTFAMTSGNYVLKYFYKGSAYEGGNVEVLLSKNGVDPKDFTDVIVADEIYYNNNWKEKVVFFSGIPGNVNLAWHTKVTGDTSISIDNVSLKKIETCPEPYYIKVTGQTSNSIDIEWEQDGGITSWEVIVVEYNEEETATPIQTVSVTGSPKTTITGLPAGKAYTIYVRAKCSDGKSNSEWSTPVDGGTSVGANDDCIGAINIPVSNNEECEIMISGSLLDTTTSAQAIPSCIGWGGMENDVWFEFTATNKTHILNIENLISLSGESNINLVGAIYDQPCSTIGNTAIECFDITDFKLFENLTVGQKYYIRLGSDSFTDNPDYFFNLCISTVNYIRSSSSGDEYTVEELVNDVLVNSNCDLVSNITYITGTNFGEENGIGYFNKNNSTFNFDDGIILATNGVRYAMGPGGSDEGWDTENWLGDDDLEKLLLSLGQEDGNNNASILEFDFIPVVDTLKFDFIFASNEYGPSFQCDYSDVFAFFLTDLTTNETINLAVLPGTDIPVSVTTIRDAKYQGKNLKCGDTNKEYFDKYYGENGLKPQNNPINYAGMTIPLTAVSAVEPGRKYHIKLAIADYRDSGVNSAVFLKGGSFNLGNIDLGADLLVETGNAICSDEVKIIKSGMPENDNITIEWYKDDVLIQNENKPDLEIKESGEYKIVVKYADLGCEVTGTVKAEIYPPISKVVHKPITIEICRFSLNERTVDLSSTELDMFADVERTDYEVDYYLTKEDAEQGNDNKINTSYTIEGTDNINIYLRIVDTRTGCSEIFILPILIEQGAIPTKPSDIKICSEYVFPEVNGDQYYYTESGGQGKEYKVGDVLTEPGKHTIYLLQVNNDQGCYEETIYHVDITAPVIADIFEDQQLKCQLYELKPLSGHNRYFTKSGGPQGLGTEYFPGMEISSAETIYVYASSNDDLCTDESSFTITYEDCPIPKGISPNGDNLNDTFDLSLHGVENIKIYNRWGTEVYSHGIDYTNQWYGQNKDGKQLPDGTYYYVIQAHGKTRTGWVQINK</sequence>
<feature type="domain" description="Fibronectin type-III" evidence="4">
    <location>
        <begin position="64"/>
        <end position="159"/>
    </location>
</feature>
<keyword evidence="3" id="KW-0732">Signal</keyword>
<dbReference type="InterPro" id="IPR050991">
    <property type="entry name" value="ECM_Regulatory_Proteins"/>
</dbReference>
<feature type="region of interest" description="Disordered" evidence="2">
    <location>
        <begin position="42"/>
        <end position="69"/>
    </location>
</feature>
<keyword evidence="1" id="KW-0677">Repeat</keyword>
<feature type="compositionally biased region" description="Low complexity" evidence="2">
    <location>
        <begin position="48"/>
        <end position="66"/>
    </location>
</feature>
<feature type="domain" description="Fibronectin type-III" evidence="4">
    <location>
        <begin position="848"/>
        <end position="943"/>
    </location>
</feature>
<dbReference type="PANTHER" id="PTHR46708:SF2">
    <property type="entry name" value="FIBRONECTIN TYPE-III DOMAIN-CONTAINING PROTEIN"/>
    <property type="match status" value="1"/>
</dbReference>
<dbReference type="PROSITE" id="PS50853">
    <property type="entry name" value="FN3"/>
    <property type="match status" value="4"/>
</dbReference>
<dbReference type="InterPro" id="IPR011628">
    <property type="entry name" value="Cleaved_adhesin"/>
</dbReference>
<proteinExistence type="predicted"/>
<keyword evidence="6" id="KW-1185">Reference proteome</keyword>
<dbReference type="CDD" id="cd00063">
    <property type="entry name" value="FN3"/>
    <property type="match status" value="3"/>
</dbReference>
<dbReference type="Gene3D" id="2.60.120.200">
    <property type="match status" value="4"/>
</dbReference>
<protein>
    <submittedName>
        <fullName evidence="5">Cleaved adhesin domain-containing protein</fullName>
    </submittedName>
</protein>
<evidence type="ECO:0000256" key="2">
    <source>
        <dbReference type="SAM" id="MobiDB-lite"/>
    </source>
</evidence>
<dbReference type="SMART" id="SM00060">
    <property type="entry name" value="FN3"/>
    <property type="match status" value="5"/>
</dbReference>
<reference evidence="5 6" key="1">
    <citation type="submission" date="2019-03" db="EMBL/GenBank/DDBJ databases">
        <title>Genomic Encyclopedia of Archaeal and Bacterial Type Strains, Phase II (KMG-II): from individual species to whole genera.</title>
        <authorList>
            <person name="Goeker M."/>
        </authorList>
    </citation>
    <scope>NUCLEOTIDE SEQUENCE [LARGE SCALE GENOMIC DNA]</scope>
    <source>
        <strain evidence="5 6">DSM 28213</strain>
    </source>
</reference>
<dbReference type="EMBL" id="SOAG01000035">
    <property type="protein sequence ID" value="TDS51637.1"/>
    <property type="molecule type" value="Genomic_DNA"/>
</dbReference>
<comment type="caution">
    <text evidence="5">The sequence shown here is derived from an EMBL/GenBank/DDBJ whole genome shotgun (WGS) entry which is preliminary data.</text>
</comment>
<dbReference type="SUPFAM" id="SSF49265">
    <property type="entry name" value="Fibronectin type III"/>
    <property type="match status" value="3"/>
</dbReference>
<gene>
    <name evidence="5" type="ORF">C8P70_1351</name>
</gene>
<feature type="compositionally biased region" description="Basic and acidic residues" evidence="2">
    <location>
        <begin position="897"/>
        <end position="906"/>
    </location>
</feature>
<dbReference type="RefSeq" id="WP_133713621.1">
    <property type="nucleotide sequence ID" value="NZ_SOAG01000035.1"/>
</dbReference>
<dbReference type="Pfam" id="PF23759">
    <property type="entry name" value="GBD_T9SS_assoc"/>
    <property type="match status" value="1"/>
</dbReference>
<feature type="chain" id="PRO_5020605138" evidence="3">
    <location>
        <begin position="18"/>
        <end position="2018"/>
    </location>
</feature>
<dbReference type="InterPro" id="IPR013783">
    <property type="entry name" value="Ig-like_fold"/>
</dbReference>
<dbReference type="Pfam" id="PF07675">
    <property type="entry name" value="Cleaved_Adhesin"/>
    <property type="match status" value="4"/>
</dbReference>
<evidence type="ECO:0000256" key="3">
    <source>
        <dbReference type="SAM" id="SignalP"/>
    </source>
</evidence>
<dbReference type="OrthoDB" id="1488818at2"/>